<feature type="transmembrane region" description="Helical" evidence="6">
    <location>
        <begin position="151"/>
        <end position="174"/>
    </location>
</feature>
<dbReference type="PANTHER" id="PTHR43791:SF36">
    <property type="entry name" value="TRANSPORTER, PUTATIVE (AFU_ORTHOLOGUE AFUA_6G08340)-RELATED"/>
    <property type="match status" value="1"/>
</dbReference>
<proteinExistence type="predicted"/>
<organism evidence="8 10">
    <name type="scientific">Pandoraea pnomenusa</name>
    <dbReference type="NCBI Taxonomy" id="93220"/>
    <lineage>
        <taxon>Bacteria</taxon>
        <taxon>Pseudomonadati</taxon>
        <taxon>Pseudomonadota</taxon>
        <taxon>Betaproteobacteria</taxon>
        <taxon>Burkholderiales</taxon>
        <taxon>Burkholderiaceae</taxon>
        <taxon>Pandoraea</taxon>
    </lineage>
</organism>
<evidence type="ECO:0000256" key="3">
    <source>
        <dbReference type="ARBA" id="ARBA00022692"/>
    </source>
</evidence>
<feature type="transmembrane region" description="Helical" evidence="6">
    <location>
        <begin position="186"/>
        <end position="208"/>
    </location>
</feature>
<dbReference type="Gene3D" id="1.20.1250.20">
    <property type="entry name" value="MFS general substrate transporter like domains"/>
    <property type="match status" value="2"/>
</dbReference>
<dbReference type="InterPro" id="IPR011701">
    <property type="entry name" value="MFS"/>
</dbReference>
<dbReference type="SUPFAM" id="SSF103473">
    <property type="entry name" value="MFS general substrate transporter"/>
    <property type="match status" value="1"/>
</dbReference>
<dbReference type="EMBL" id="UGSG01000001">
    <property type="protein sequence ID" value="SUA80517.1"/>
    <property type="molecule type" value="Genomic_DNA"/>
</dbReference>
<evidence type="ECO:0000256" key="1">
    <source>
        <dbReference type="ARBA" id="ARBA00004141"/>
    </source>
</evidence>
<dbReference type="Pfam" id="PF07690">
    <property type="entry name" value="MFS_1"/>
    <property type="match status" value="1"/>
</dbReference>
<dbReference type="PANTHER" id="PTHR43791">
    <property type="entry name" value="PERMEASE-RELATED"/>
    <property type="match status" value="1"/>
</dbReference>
<evidence type="ECO:0000313" key="10">
    <source>
        <dbReference type="Proteomes" id="UP000254573"/>
    </source>
</evidence>
<dbReference type="Proteomes" id="UP000254573">
    <property type="component" value="Unassembled WGS sequence"/>
</dbReference>
<dbReference type="Proteomes" id="UP000361468">
    <property type="component" value="Unassembled WGS sequence"/>
</dbReference>
<feature type="transmembrane region" description="Helical" evidence="6">
    <location>
        <begin position="118"/>
        <end position="139"/>
    </location>
</feature>
<evidence type="ECO:0000259" key="7">
    <source>
        <dbReference type="PROSITE" id="PS50850"/>
    </source>
</evidence>
<keyword evidence="2" id="KW-0813">Transport</keyword>
<sequence length="441" mass="47419">MSTASPSVSLDLADAERAAYRKIDLRIAAVLFGCFVLSFIDRVNISFAHLQMRQDIGLSDEQYGFAVGLLFFSYVLFEVPSNLLMVRIGARKTLSRIMIAWGIVSTLTFAVQTPTHLYFARLALGAAEAGFFPGALLFFTHWYPAKRRARVIGIFALAVPVSGFLGGPLSGWILHAMNDVGGMAAWRWLFVIEGIPSIVAGVLLYFFLTERPKDARWLTDAEKTLIVSALEAERNAKGQDAASHHFGAALKSPRLYIAALVYTAVPWVANVITYWSPAIIKQAGAANAFDVGLISMIPYAIGAVAMLLICRSSDLRLERRWHWAACGTLAAASLVGLSFVMHDLMLTVVAITFLTIGFLGIAALFFTIPLAYLSGTAAAGGLALISALGQLAGSLAPMAIGHIKQQTGSVAGGLYLVAAVVMAAVAVVLWLIPSRTLHERD</sequence>
<evidence type="ECO:0000313" key="11">
    <source>
        <dbReference type="Proteomes" id="UP000361468"/>
    </source>
</evidence>
<comment type="subcellular location">
    <subcellularLocation>
        <location evidence="1">Membrane</location>
        <topology evidence="1">Multi-pass membrane protein</topology>
    </subcellularLocation>
</comment>
<keyword evidence="3 6" id="KW-0812">Transmembrane</keyword>
<feature type="transmembrane region" description="Helical" evidence="6">
    <location>
        <begin position="27"/>
        <end position="45"/>
    </location>
</feature>
<dbReference type="InterPro" id="IPR036259">
    <property type="entry name" value="MFS_trans_sf"/>
</dbReference>
<dbReference type="GO" id="GO:0016020">
    <property type="term" value="C:membrane"/>
    <property type="evidence" value="ECO:0007669"/>
    <property type="project" value="UniProtKB-SubCell"/>
</dbReference>
<feature type="transmembrane region" description="Helical" evidence="6">
    <location>
        <begin position="255"/>
        <end position="276"/>
    </location>
</feature>
<protein>
    <submittedName>
        <fullName evidence="8">Inner membrane transport protein RhmT</fullName>
    </submittedName>
    <submittedName>
        <fullName evidence="9">MFS transporter</fullName>
    </submittedName>
</protein>
<keyword evidence="4 6" id="KW-1133">Transmembrane helix</keyword>
<gene>
    <name evidence="8" type="primary">rhmT_7</name>
    <name evidence="8" type="ORF">NCTC13160_03784</name>
    <name evidence="9" type="ORF">PPN31119_04454</name>
</gene>
<accession>A0A378YVE4</accession>
<evidence type="ECO:0000256" key="5">
    <source>
        <dbReference type="ARBA" id="ARBA00023136"/>
    </source>
</evidence>
<keyword evidence="11" id="KW-1185">Reference proteome</keyword>
<dbReference type="FunFam" id="1.20.1250.20:FF:000018">
    <property type="entry name" value="MFS transporter permease"/>
    <property type="match status" value="1"/>
</dbReference>
<dbReference type="PROSITE" id="PS50850">
    <property type="entry name" value="MFS"/>
    <property type="match status" value="1"/>
</dbReference>
<keyword evidence="5 6" id="KW-0472">Membrane</keyword>
<dbReference type="EMBL" id="CABPSO010000022">
    <property type="protein sequence ID" value="VVE72948.1"/>
    <property type="molecule type" value="Genomic_DNA"/>
</dbReference>
<evidence type="ECO:0000256" key="4">
    <source>
        <dbReference type="ARBA" id="ARBA00022989"/>
    </source>
</evidence>
<feature type="transmembrane region" description="Helical" evidence="6">
    <location>
        <begin position="65"/>
        <end position="86"/>
    </location>
</feature>
<feature type="transmembrane region" description="Helical" evidence="6">
    <location>
        <begin position="288"/>
        <end position="309"/>
    </location>
</feature>
<dbReference type="OrthoDB" id="5441967at2"/>
<evidence type="ECO:0000256" key="2">
    <source>
        <dbReference type="ARBA" id="ARBA00022448"/>
    </source>
</evidence>
<dbReference type="AlphaFoldDB" id="A0A378YVE4"/>
<reference evidence="8 10" key="1">
    <citation type="submission" date="2018-06" db="EMBL/GenBank/DDBJ databases">
        <authorList>
            <consortium name="Pathogen Informatics"/>
            <person name="Doyle S."/>
        </authorList>
    </citation>
    <scope>NUCLEOTIDE SEQUENCE [LARGE SCALE GENOMIC DNA]</scope>
    <source>
        <strain evidence="8 10">NCTC13160</strain>
    </source>
</reference>
<feature type="transmembrane region" description="Helical" evidence="6">
    <location>
        <begin position="346"/>
        <end position="366"/>
    </location>
</feature>
<dbReference type="GO" id="GO:0022857">
    <property type="term" value="F:transmembrane transporter activity"/>
    <property type="evidence" value="ECO:0007669"/>
    <property type="project" value="InterPro"/>
</dbReference>
<evidence type="ECO:0000313" key="8">
    <source>
        <dbReference type="EMBL" id="SUA80517.1"/>
    </source>
</evidence>
<dbReference type="CDD" id="cd17319">
    <property type="entry name" value="MFS_ExuT_GudP_like"/>
    <property type="match status" value="1"/>
</dbReference>
<dbReference type="InterPro" id="IPR020846">
    <property type="entry name" value="MFS_dom"/>
</dbReference>
<feature type="transmembrane region" description="Helical" evidence="6">
    <location>
        <begin position="321"/>
        <end position="340"/>
    </location>
</feature>
<evidence type="ECO:0000313" key="9">
    <source>
        <dbReference type="EMBL" id="VVE72948.1"/>
    </source>
</evidence>
<dbReference type="STRING" id="93220.A6P55_16100"/>
<name>A0A378YVE4_9BURK</name>
<feature type="transmembrane region" description="Helical" evidence="6">
    <location>
        <begin position="378"/>
        <end position="400"/>
    </location>
</feature>
<reference evidence="9 11" key="2">
    <citation type="submission" date="2019-08" db="EMBL/GenBank/DDBJ databases">
        <authorList>
            <person name="Peeters C."/>
        </authorList>
    </citation>
    <scope>NUCLEOTIDE SEQUENCE [LARGE SCALE GENOMIC DNA]</scope>
    <source>
        <strain evidence="9 11">LMG 31119</strain>
    </source>
</reference>
<feature type="transmembrane region" description="Helical" evidence="6">
    <location>
        <begin position="412"/>
        <end position="432"/>
    </location>
</feature>
<feature type="transmembrane region" description="Helical" evidence="6">
    <location>
        <begin position="93"/>
        <end position="112"/>
    </location>
</feature>
<feature type="domain" description="Major facilitator superfamily (MFS) profile" evidence="7">
    <location>
        <begin position="27"/>
        <end position="436"/>
    </location>
</feature>
<evidence type="ECO:0000256" key="6">
    <source>
        <dbReference type="SAM" id="Phobius"/>
    </source>
</evidence>
<dbReference type="RefSeq" id="WP_028731227.1">
    <property type="nucleotide sequence ID" value="NZ_CABPSO010000022.1"/>
</dbReference>